<organism evidence="4 5">
    <name type="scientific">Asticcacaulis excentricus</name>
    <dbReference type="NCBI Taxonomy" id="78587"/>
    <lineage>
        <taxon>Bacteria</taxon>
        <taxon>Pseudomonadati</taxon>
        <taxon>Pseudomonadota</taxon>
        <taxon>Alphaproteobacteria</taxon>
        <taxon>Caulobacterales</taxon>
        <taxon>Caulobacteraceae</taxon>
        <taxon>Asticcacaulis</taxon>
    </lineage>
</organism>
<dbReference type="Gene3D" id="3.90.180.10">
    <property type="entry name" value="Medium-chain alcohol dehydrogenases, catalytic domain"/>
    <property type="match status" value="1"/>
</dbReference>
<reference evidence="5" key="2">
    <citation type="journal article" date="2017" name="Plant Physiol. Biochem.">
        <title>Differential oxidative and antioxidative response of duckweed Lemna minor toward plant growth promoting/inhibiting bacteria.</title>
        <authorList>
            <person name="Ishizawa H."/>
            <person name="Kuroda M."/>
            <person name="Morikawa M."/>
            <person name="Ike M."/>
        </authorList>
    </citation>
    <scope>NUCLEOTIDE SEQUENCE [LARGE SCALE GENOMIC DNA]</scope>
    <source>
        <strain evidence="5">M6</strain>
    </source>
</reference>
<dbReference type="EC" id="1.6.5.5" evidence="4"/>
<sequence>MTTAIRVHQTGGPEVLSVEQIEVGDPGPAEARVRHTAIGVNFIDTYFRSGLYKTALPFVPGNEGAGIVEAVGEGVDVVKPGDRVVYSATPGGYAQQRLIAADKLIPIPDGLSDEVAAAAFLKGLTAQYLLRRTFRVGPGHTILIHAAAGGVGLIAGQWARALGATVIGTAGSEAKIELARQNGYEHLINYRTEDFVARVLEITDGRKVDVVYDSVGKDTFDGSLDVLKPLGLMVSFGQSSGAVPPVDISVLNTKGSLFLTRPSVFGYNRDRATLLESAADLFDVILNGKVRVRIDQRFALTEARAAHEALESRATTGSTLLIP</sequence>
<dbReference type="FunFam" id="3.40.50.720:FF:000053">
    <property type="entry name" value="Quinone oxidoreductase 1"/>
    <property type="match status" value="1"/>
</dbReference>
<dbReference type="InterPro" id="IPR013154">
    <property type="entry name" value="ADH-like_N"/>
</dbReference>
<dbReference type="EMBL" id="AP018827">
    <property type="protein sequence ID" value="BBF80913.1"/>
    <property type="molecule type" value="Genomic_DNA"/>
</dbReference>
<protein>
    <submittedName>
        <fullName evidence="4">Quinone oxidoreductase</fullName>
        <ecNumber evidence="4">1.6.5.5</ecNumber>
    </submittedName>
</protein>
<dbReference type="PANTHER" id="PTHR48106">
    <property type="entry name" value="QUINONE OXIDOREDUCTASE PIG3-RELATED"/>
    <property type="match status" value="1"/>
</dbReference>
<dbReference type="NCBIfam" id="NF008024">
    <property type="entry name" value="PRK10754.1"/>
    <property type="match status" value="1"/>
</dbReference>
<accession>A0A3G9G6Z4</accession>
<dbReference type="InterPro" id="IPR020843">
    <property type="entry name" value="ER"/>
</dbReference>
<name>A0A3G9G6Z4_9CAUL</name>
<dbReference type="OrthoDB" id="9805883at2"/>
<dbReference type="InterPro" id="IPR011032">
    <property type="entry name" value="GroES-like_sf"/>
</dbReference>
<dbReference type="Proteomes" id="UP000278756">
    <property type="component" value="Chromosome 1"/>
</dbReference>
<dbReference type="InterPro" id="IPR047618">
    <property type="entry name" value="QOR-like"/>
</dbReference>
<dbReference type="Pfam" id="PF00107">
    <property type="entry name" value="ADH_zinc_N"/>
    <property type="match status" value="1"/>
</dbReference>
<dbReference type="Pfam" id="PF08240">
    <property type="entry name" value="ADH_N"/>
    <property type="match status" value="1"/>
</dbReference>
<keyword evidence="2 4" id="KW-0560">Oxidoreductase</keyword>
<dbReference type="GO" id="GO:0035925">
    <property type="term" value="F:mRNA 3'-UTR AU-rich region binding"/>
    <property type="evidence" value="ECO:0007669"/>
    <property type="project" value="TreeGrafter"/>
</dbReference>
<evidence type="ECO:0000313" key="5">
    <source>
        <dbReference type="Proteomes" id="UP000278756"/>
    </source>
</evidence>
<evidence type="ECO:0000313" key="4">
    <source>
        <dbReference type="EMBL" id="BBF80913.1"/>
    </source>
</evidence>
<dbReference type="SUPFAM" id="SSF50129">
    <property type="entry name" value="GroES-like"/>
    <property type="match status" value="1"/>
</dbReference>
<proteinExistence type="predicted"/>
<dbReference type="GO" id="GO:0005829">
    <property type="term" value="C:cytosol"/>
    <property type="evidence" value="ECO:0007669"/>
    <property type="project" value="TreeGrafter"/>
</dbReference>
<dbReference type="GO" id="GO:0003960">
    <property type="term" value="F:quinone reductase (NADPH) activity"/>
    <property type="evidence" value="ECO:0007669"/>
    <property type="project" value="UniProtKB-EC"/>
</dbReference>
<dbReference type="CDD" id="cd05286">
    <property type="entry name" value="QOR2"/>
    <property type="match status" value="1"/>
</dbReference>
<dbReference type="PROSITE" id="PS01162">
    <property type="entry name" value="QOR_ZETA_CRYSTAL"/>
    <property type="match status" value="1"/>
</dbReference>
<reference evidence="5" key="1">
    <citation type="journal article" date="2017" name="Biotechnol. Biofuels">
        <title>Evaluation of environmental bacterial communities as a factor affecting the growth of duckweed Lemna minor.</title>
        <authorList>
            <person name="Ishizawa H."/>
            <person name="Kuroda M."/>
            <person name="Morikawa M."/>
            <person name="Ike M."/>
        </authorList>
    </citation>
    <scope>NUCLEOTIDE SEQUENCE [LARGE SCALE GENOMIC DNA]</scope>
    <source>
        <strain evidence="5">M6</strain>
    </source>
</reference>
<dbReference type="InterPro" id="IPR013149">
    <property type="entry name" value="ADH-like_C"/>
</dbReference>
<dbReference type="PANTHER" id="PTHR48106:SF13">
    <property type="entry name" value="QUINONE OXIDOREDUCTASE-RELATED"/>
    <property type="match status" value="1"/>
</dbReference>
<keyword evidence="1" id="KW-0521">NADP</keyword>
<dbReference type="RefSeq" id="WP_126421593.1">
    <property type="nucleotide sequence ID" value="NZ_AP018827.1"/>
</dbReference>
<evidence type="ECO:0000256" key="1">
    <source>
        <dbReference type="ARBA" id="ARBA00022857"/>
    </source>
</evidence>
<dbReference type="SMART" id="SM00829">
    <property type="entry name" value="PKS_ER"/>
    <property type="match status" value="1"/>
</dbReference>
<dbReference type="GO" id="GO:0008270">
    <property type="term" value="F:zinc ion binding"/>
    <property type="evidence" value="ECO:0007669"/>
    <property type="project" value="InterPro"/>
</dbReference>
<dbReference type="GO" id="GO:0070402">
    <property type="term" value="F:NADPH binding"/>
    <property type="evidence" value="ECO:0007669"/>
    <property type="project" value="TreeGrafter"/>
</dbReference>
<dbReference type="InterPro" id="IPR036291">
    <property type="entry name" value="NAD(P)-bd_dom_sf"/>
</dbReference>
<dbReference type="InterPro" id="IPR002364">
    <property type="entry name" value="Quin_OxRdtase/zeta-crystal_CS"/>
</dbReference>
<feature type="domain" description="Enoyl reductase (ER)" evidence="3">
    <location>
        <begin position="11"/>
        <end position="321"/>
    </location>
</feature>
<dbReference type="SUPFAM" id="SSF51735">
    <property type="entry name" value="NAD(P)-binding Rossmann-fold domains"/>
    <property type="match status" value="1"/>
</dbReference>
<evidence type="ECO:0000256" key="2">
    <source>
        <dbReference type="ARBA" id="ARBA00023002"/>
    </source>
</evidence>
<gene>
    <name evidence="4" type="ORF">EM6_1507</name>
</gene>
<dbReference type="AlphaFoldDB" id="A0A3G9G6Z4"/>
<dbReference type="Gene3D" id="3.40.50.720">
    <property type="entry name" value="NAD(P)-binding Rossmann-like Domain"/>
    <property type="match status" value="1"/>
</dbReference>
<evidence type="ECO:0000259" key="3">
    <source>
        <dbReference type="SMART" id="SM00829"/>
    </source>
</evidence>